<reference evidence="1 2" key="2">
    <citation type="submission" date="2020-08" db="EMBL/GenBank/DDBJ databases">
        <authorList>
            <person name="Partida-Martinez L."/>
            <person name="Huntemann M."/>
            <person name="Clum A."/>
            <person name="Wang J."/>
            <person name="Palaniappan K."/>
            <person name="Ritter S."/>
            <person name="Chen I.-M."/>
            <person name="Stamatis D."/>
            <person name="Reddy T."/>
            <person name="O'Malley R."/>
            <person name="Daum C."/>
            <person name="Shapiro N."/>
            <person name="Ivanova N."/>
            <person name="Kyrpides N."/>
            <person name="Woyke T."/>
        </authorList>
    </citation>
    <scope>NUCLEOTIDE SEQUENCE [LARGE SCALE GENOMIC DNA]</scope>
    <source>
        <strain evidence="1 2">AS3.13</strain>
    </source>
</reference>
<accession>A0A7X0JEP5</accession>
<evidence type="ECO:0000313" key="2">
    <source>
        <dbReference type="Proteomes" id="UP000522313"/>
    </source>
</evidence>
<dbReference type="Proteomes" id="UP000522313">
    <property type="component" value="Unassembled WGS sequence"/>
</dbReference>
<evidence type="ECO:0000313" key="1">
    <source>
        <dbReference type="EMBL" id="MBB6505839.1"/>
    </source>
</evidence>
<dbReference type="AlphaFoldDB" id="A0A7X0JEP5"/>
<dbReference type="RefSeq" id="WP_184506814.1">
    <property type="nucleotide sequence ID" value="NZ_JACHBT010000015.1"/>
</dbReference>
<organism evidence="1 2">
    <name type="scientific">Sphingomonas endophytica</name>
    <dbReference type="NCBI Taxonomy" id="869719"/>
    <lineage>
        <taxon>Bacteria</taxon>
        <taxon>Pseudomonadati</taxon>
        <taxon>Pseudomonadota</taxon>
        <taxon>Alphaproteobacteria</taxon>
        <taxon>Sphingomonadales</taxon>
        <taxon>Sphingomonadaceae</taxon>
        <taxon>Sphingomonas</taxon>
    </lineage>
</organism>
<dbReference type="EMBL" id="JACHBT010000015">
    <property type="protein sequence ID" value="MBB6505839.1"/>
    <property type="molecule type" value="Genomic_DNA"/>
</dbReference>
<proteinExistence type="predicted"/>
<reference evidence="1 2" key="1">
    <citation type="submission" date="2020-08" db="EMBL/GenBank/DDBJ databases">
        <title>The Agave Microbiome: Exploring the role of microbial communities in plant adaptations to desert environments.</title>
        <authorList>
            <person name="Partida-Martinez L.P."/>
        </authorList>
    </citation>
    <scope>NUCLEOTIDE SEQUENCE [LARGE SCALE GENOMIC DNA]</scope>
    <source>
        <strain evidence="1 2">AS3.13</strain>
    </source>
</reference>
<gene>
    <name evidence="1" type="ORF">F4693_002835</name>
</gene>
<protein>
    <submittedName>
        <fullName evidence="1">Uncharacterized protein</fullName>
    </submittedName>
</protein>
<name>A0A7X0JEP5_9SPHN</name>
<sequence length="59" mass="6280">MTVDNLCDVDRVVARPRRSGTPAFAGMTDLEAGMEPLPGSIGRQSCAIVIARFCQTRAA</sequence>
<comment type="caution">
    <text evidence="1">The sequence shown here is derived from an EMBL/GenBank/DDBJ whole genome shotgun (WGS) entry which is preliminary data.</text>
</comment>